<dbReference type="Pfam" id="PF19944">
    <property type="entry name" value="DUF6406"/>
    <property type="match status" value="1"/>
</dbReference>
<accession>A0ABW2Y0F8</accession>
<evidence type="ECO:0000313" key="2">
    <source>
        <dbReference type="Proteomes" id="UP001597063"/>
    </source>
</evidence>
<proteinExistence type="predicted"/>
<dbReference type="RefSeq" id="WP_131760979.1">
    <property type="nucleotide sequence ID" value="NZ_CAACUY010000139.1"/>
</dbReference>
<name>A0ABW2Y0F8_9ACTN</name>
<protein>
    <submittedName>
        <fullName evidence="1">DUF6406 domain-containing protein</fullName>
    </submittedName>
</protein>
<gene>
    <name evidence="1" type="ORF">ACFQZM_44160</name>
</gene>
<comment type="caution">
    <text evidence="1">The sequence shown here is derived from an EMBL/GenBank/DDBJ whole genome shotgun (WGS) entry which is preliminary data.</text>
</comment>
<dbReference type="InterPro" id="IPR045642">
    <property type="entry name" value="DUF6406"/>
</dbReference>
<sequence length="86" mass="9733">MALESISLQPNQQWNSDLGSLSVVHVVDRQHPRGLKVQLLVAADGEENYYDLHEGDTFPVAGAPWKLDRILTHDDVRWTVLLEKVT</sequence>
<evidence type="ECO:0000313" key="1">
    <source>
        <dbReference type="EMBL" id="MFD0691550.1"/>
    </source>
</evidence>
<keyword evidence="2" id="KW-1185">Reference proteome</keyword>
<dbReference type="EMBL" id="JBHTGP010000031">
    <property type="protein sequence ID" value="MFD0691550.1"/>
    <property type="molecule type" value="Genomic_DNA"/>
</dbReference>
<dbReference type="Proteomes" id="UP001597063">
    <property type="component" value="Unassembled WGS sequence"/>
</dbReference>
<organism evidence="1 2">
    <name type="scientific">Actinomadura fibrosa</name>
    <dbReference type="NCBI Taxonomy" id="111802"/>
    <lineage>
        <taxon>Bacteria</taxon>
        <taxon>Bacillati</taxon>
        <taxon>Actinomycetota</taxon>
        <taxon>Actinomycetes</taxon>
        <taxon>Streptosporangiales</taxon>
        <taxon>Thermomonosporaceae</taxon>
        <taxon>Actinomadura</taxon>
    </lineage>
</organism>
<reference evidence="2" key="1">
    <citation type="journal article" date="2019" name="Int. J. Syst. Evol. Microbiol.">
        <title>The Global Catalogue of Microorganisms (GCM) 10K type strain sequencing project: providing services to taxonomists for standard genome sequencing and annotation.</title>
        <authorList>
            <consortium name="The Broad Institute Genomics Platform"/>
            <consortium name="The Broad Institute Genome Sequencing Center for Infectious Disease"/>
            <person name="Wu L."/>
            <person name="Ma J."/>
        </authorList>
    </citation>
    <scope>NUCLEOTIDE SEQUENCE [LARGE SCALE GENOMIC DNA]</scope>
    <source>
        <strain evidence="2">JCM 9371</strain>
    </source>
</reference>